<dbReference type="InterPro" id="IPR051886">
    <property type="entry name" value="Seed_Dev/Stress_Resp_Reg"/>
</dbReference>
<protein>
    <recommendedName>
        <fullName evidence="1">DOG1 domain-containing protein</fullName>
    </recommendedName>
</protein>
<reference evidence="2" key="1">
    <citation type="submission" date="2019-10" db="EMBL/GenBank/DDBJ databases">
        <authorList>
            <person name="Zhang R."/>
            <person name="Pan Y."/>
            <person name="Wang J."/>
            <person name="Ma R."/>
            <person name="Yu S."/>
        </authorList>
    </citation>
    <scope>NUCLEOTIDE SEQUENCE</scope>
    <source>
        <strain evidence="2">LA-IB0</strain>
        <tissue evidence="2">Leaf</tissue>
    </source>
</reference>
<dbReference type="EMBL" id="WHWC01000003">
    <property type="protein sequence ID" value="KAG8386428.1"/>
    <property type="molecule type" value="Genomic_DNA"/>
</dbReference>
<dbReference type="GO" id="GO:0006351">
    <property type="term" value="P:DNA-templated transcription"/>
    <property type="evidence" value="ECO:0007669"/>
    <property type="project" value="InterPro"/>
</dbReference>
<sequence>MAAFNHEHFKCSFQNWISQQHQDLEELLNATSTNSKITDEQLKLLSDKGIKHFEEYYERRTLMAKHDAPSFLSPTWCSSFENAFLWAGGCRPSLSIRLVYSVCGSELDAQLTEFLRGERKGNLAEISAHQLKMINTLHCKTEEIADEPLAMIAKNCGRVGESSQDVALAMDSHSLSLASIIAEADRLRLSTMKELMGILTPLQAVDLLVATKKLKLSMHEWGKRRDHQLGRPSWS</sequence>
<dbReference type="GO" id="GO:0043565">
    <property type="term" value="F:sequence-specific DNA binding"/>
    <property type="evidence" value="ECO:0007669"/>
    <property type="project" value="InterPro"/>
</dbReference>
<evidence type="ECO:0000313" key="2">
    <source>
        <dbReference type="EMBL" id="KAG8386428.1"/>
    </source>
</evidence>
<name>A0AAV6XW36_9LAMI</name>
<proteinExistence type="predicted"/>
<organism evidence="2 3">
    <name type="scientific">Buddleja alternifolia</name>
    <dbReference type="NCBI Taxonomy" id="168488"/>
    <lineage>
        <taxon>Eukaryota</taxon>
        <taxon>Viridiplantae</taxon>
        <taxon>Streptophyta</taxon>
        <taxon>Embryophyta</taxon>
        <taxon>Tracheophyta</taxon>
        <taxon>Spermatophyta</taxon>
        <taxon>Magnoliopsida</taxon>
        <taxon>eudicotyledons</taxon>
        <taxon>Gunneridae</taxon>
        <taxon>Pentapetalae</taxon>
        <taxon>asterids</taxon>
        <taxon>lamiids</taxon>
        <taxon>Lamiales</taxon>
        <taxon>Scrophulariaceae</taxon>
        <taxon>Buddlejeae</taxon>
        <taxon>Buddleja</taxon>
    </lineage>
</organism>
<dbReference type="PROSITE" id="PS51806">
    <property type="entry name" value="DOG1"/>
    <property type="match status" value="1"/>
</dbReference>
<dbReference type="Pfam" id="PF14144">
    <property type="entry name" value="DOG1"/>
    <property type="match status" value="1"/>
</dbReference>
<keyword evidence="3" id="KW-1185">Reference proteome</keyword>
<feature type="domain" description="DOG1" evidence="1">
    <location>
        <begin position="6"/>
        <end position="228"/>
    </location>
</feature>
<dbReference type="InterPro" id="IPR025422">
    <property type="entry name" value="TGA_domain"/>
</dbReference>
<accession>A0AAV6XW36</accession>
<gene>
    <name evidence="2" type="ORF">BUALT_Bualt03G0147700</name>
</gene>
<comment type="caution">
    <text evidence="2">The sequence shown here is derived from an EMBL/GenBank/DDBJ whole genome shotgun (WGS) entry which is preliminary data.</text>
</comment>
<dbReference type="PANTHER" id="PTHR46354">
    <property type="entry name" value="DOG1 DOMAIN-CONTAINING PROTEIN"/>
    <property type="match status" value="1"/>
</dbReference>
<dbReference type="Proteomes" id="UP000826271">
    <property type="component" value="Unassembled WGS sequence"/>
</dbReference>
<evidence type="ECO:0000313" key="3">
    <source>
        <dbReference type="Proteomes" id="UP000826271"/>
    </source>
</evidence>
<dbReference type="AlphaFoldDB" id="A0AAV6XW36"/>
<evidence type="ECO:0000259" key="1">
    <source>
        <dbReference type="PROSITE" id="PS51806"/>
    </source>
</evidence>
<dbReference type="PANTHER" id="PTHR46354:SF7">
    <property type="entry name" value="PROTEIN DOG1-LIKE 1"/>
    <property type="match status" value="1"/>
</dbReference>